<accession>A0ABQ3VAD8</accession>
<evidence type="ECO:0000313" key="3">
    <source>
        <dbReference type="Proteomes" id="UP000635565"/>
    </source>
</evidence>
<evidence type="ECO:0000313" key="2">
    <source>
        <dbReference type="EMBL" id="GHO82804.1"/>
    </source>
</evidence>
<dbReference type="InterPro" id="IPR046657">
    <property type="entry name" value="DUF6766"/>
</dbReference>
<dbReference type="RefSeq" id="WP_201360445.1">
    <property type="nucleotide sequence ID" value="NZ_BNJJ01000002.1"/>
</dbReference>
<keyword evidence="1" id="KW-0812">Transmembrane</keyword>
<name>A0ABQ3VAD8_9CHLR</name>
<gene>
    <name evidence="2" type="ORF">KSZ_08100</name>
</gene>
<dbReference type="Pfam" id="PF20554">
    <property type="entry name" value="DUF6766"/>
    <property type="match status" value="1"/>
</dbReference>
<proteinExistence type="predicted"/>
<keyword evidence="1" id="KW-1133">Transmembrane helix</keyword>
<reference evidence="2 3" key="1">
    <citation type="journal article" date="2021" name="Int. J. Syst. Evol. Microbiol.">
        <title>Reticulibacter mediterranei gen. nov., sp. nov., within the new family Reticulibacteraceae fam. nov., and Ktedonospora formicarum gen. nov., sp. nov., Ktedonobacter robiniae sp. nov., Dictyobacter formicarum sp. nov. and Dictyobacter arantiisoli sp. nov., belonging to the class Ktedonobacteria.</title>
        <authorList>
            <person name="Yabe S."/>
            <person name="Zheng Y."/>
            <person name="Wang C.M."/>
            <person name="Sakai Y."/>
            <person name="Abe K."/>
            <person name="Yokota A."/>
            <person name="Donadio S."/>
            <person name="Cavaletti L."/>
            <person name="Monciardini P."/>
        </authorList>
    </citation>
    <scope>NUCLEOTIDE SEQUENCE [LARGE SCALE GENOMIC DNA]</scope>
    <source>
        <strain evidence="2 3">SOSP1-9</strain>
    </source>
</reference>
<keyword evidence="3" id="KW-1185">Reference proteome</keyword>
<protein>
    <submittedName>
        <fullName evidence="2">Uncharacterized protein</fullName>
    </submittedName>
</protein>
<comment type="caution">
    <text evidence="2">The sequence shown here is derived from an EMBL/GenBank/DDBJ whole genome shotgun (WGS) entry which is preliminary data.</text>
</comment>
<dbReference type="Proteomes" id="UP000635565">
    <property type="component" value="Unassembled WGS sequence"/>
</dbReference>
<organism evidence="2 3">
    <name type="scientific">Dictyobacter formicarum</name>
    <dbReference type="NCBI Taxonomy" id="2778368"/>
    <lineage>
        <taxon>Bacteria</taxon>
        <taxon>Bacillati</taxon>
        <taxon>Chloroflexota</taxon>
        <taxon>Ktedonobacteria</taxon>
        <taxon>Ktedonobacterales</taxon>
        <taxon>Dictyobacteraceae</taxon>
        <taxon>Dictyobacter</taxon>
    </lineage>
</organism>
<dbReference type="EMBL" id="BNJJ01000002">
    <property type="protein sequence ID" value="GHO82804.1"/>
    <property type="molecule type" value="Genomic_DNA"/>
</dbReference>
<feature type="transmembrane region" description="Helical" evidence="1">
    <location>
        <begin position="78"/>
        <end position="95"/>
    </location>
</feature>
<evidence type="ECO:0000256" key="1">
    <source>
        <dbReference type="SAM" id="Phobius"/>
    </source>
</evidence>
<feature type="transmembrane region" description="Helical" evidence="1">
    <location>
        <begin position="12"/>
        <end position="37"/>
    </location>
</feature>
<keyword evidence="1" id="KW-0472">Membrane</keyword>
<sequence>MWSFLRTHSVSSLLISLWLYEHSLFLAYLLLFIGSFIGHALVGLQSYNSTELEHAQPAVSLTSYVSSPLFWLQSVRNWQAGFLSTGLLAAFSIFFRERGSPVSKGLEQSNEETGEEGKE</sequence>